<dbReference type="Proteomes" id="UP000243924">
    <property type="component" value="Chromosome I"/>
</dbReference>
<dbReference type="AlphaFoldDB" id="A0A1H2E5A2"/>
<dbReference type="OrthoDB" id="9763546at2"/>
<keyword evidence="2" id="KW-0175">Coiled coil</keyword>
<dbReference type="EMBL" id="LT629787">
    <property type="protein sequence ID" value="SDT90392.1"/>
    <property type="molecule type" value="Genomic_DNA"/>
</dbReference>
<evidence type="ECO:0000256" key="2">
    <source>
        <dbReference type="ARBA" id="ARBA00023054"/>
    </source>
</evidence>
<comment type="subcellular location">
    <subcellularLocation>
        <location evidence="1">Cell envelope</location>
    </subcellularLocation>
</comment>
<organism evidence="4 5">
    <name type="scientific">Halopseudomonas salegens</name>
    <dbReference type="NCBI Taxonomy" id="1434072"/>
    <lineage>
        <taxon>Bacteria</taxon>
        <taxon>Pseudomonadati</taxon>
        <taxon>Pseudomonadota</taxon>
        <taxon>Gammaproteobacteria</taxon>
        <taxon>Pseudomonadales</taxon>
        <taxon>Pseudomonadaceae</taxon>
        <taxon>Halopseudomonas</taxon>
    </lineage>
</organism>
<protein>
    <submittedName>
        <fullName evidence="4">HlyD family secretion protein</fullName>
    </submittedName>
</protein>
<dbReference type="GO" id="GO:0030313">
    <property type="term" value="C:cell envelope"/>
    <property type="evidence" value="ECO:0007669"/>
    <property type="project" value="UniProtKB-SubCell"/>
</dbReference>
<keyword evidence="3" id="KW-1133">Transmembrane helix</keyword>
<feature type="transmembrane region" description="Helical" evidence="3">
    <location>
        <begin position="182"/>
        <end position="202"/>
    </location>
</feature>
<dbReference type="InterPro" id="IPR050465">
    <property type="entry name" value="UPF0194_transport"/>
</dbReference>
<dbReference type="RefSeq" id="WP_092383547.1">
    <property type="nucleotide sequence ID" value="NZ_LT629787.1"/>
</dbReference>
<dbReference type="PANTHER" id="PTHR32347:SF23">
    <property type="entry name" value="BLL5650 PROTEIN"/>
    <property type="match status" value="1"/>
</dbReference>
<keyword evidence="3" id="KW-0812">Transmembrane</keyword>
<evidence type="ECO:0000256" key="1">
    <source>
        <dbReference type="ARBA" id="ARBA00004196"/>
    </source>
</evidence>
<evidence type="ECO:0000313" key="5">
    <source>
        <dbReference type="Proteomes" id="UP000243924"/>
    </source>
</evidence>
<gene>
    <name evidence="4" type="ORF">SAMN05216210_0359</name>
</gene>
<reference evidence="5" key="1">
    <citation type="submission" date="2016-10" db="EMBL/GenBank/DDBJ databases">
        <authorList>
            <person name="Varghese N."/>
            <person name="Submissions S."/>
        </authorList>
    </citation>
    <scope>NUCLEOTIDE SEQUENCE [LARGE SCALE GENOMIC DNA]</scope>
    <source>
        <strain evidence="5">CECT 8338</strain>
    </source>
</reference>
<dbReference type="STRING" id="1434072.SAMN05216210_0359"/>
<dbReference type="PANTHER" id="PTHR32347">
    <property type="entry name" value="EFFLUX SYSTEM COMPONENT YKNX-RELATED"/>
    <property type="match status" value="1"/>
</dbReference>
<name>A0A1H2E5A2_9GAMM</name>
<keyword evidence="3" id="KW-0472">Membrane</keyword>
<keyword evidence="5" id="KW-1185">Reference proteome</keyword>
<proteinExistence type="predicted"/>
<dbReference type="SUPFAM" id="SSF111369">
    <property type="entry name" value="HlyD-like secretion proteins"/>
    <property type="match status" value="1"/>
</dbReference>
<accession>A0A1H2E5A2</accession>
<sequence length="446" mass="49553">MSDKVAALLGLEQQLRKASDLAQLFYTLVNQTGQCVPYVQSVLAQGSALDALSVVAASDVPTVDFTAPYIVWVERVIKYQVGSGLAAQQAILTADDLPDNVADDWRAFGLPPFLLWQPLPVEAREGSIAGVHLLFNDRRWSEAELGISQHLAASAGHALFALRQQNPWQGWRPRWRNRRRNWIILAMLAALMFWPVRVSVLAPAQIIAREPWVATAPLDGAVDRVMVEPNQAVAEGEVLANLQTSDLASAAELADQALLLAEAELKTVQQSGFLDPRQKSRLAELETTVRMREIEREYAHQRLQRASIRAAVPGVVVLDDPAAWSGRPVQTGERILLVADPQRVEIEIRLPVKDAIALEEQAAVRLFLDRAPLQPLSGQLRHAAYEPSEDSGQQMFYRLVASLDASAEPLPRLGMRGTAKVYGERVTLFFYLFRRPITAARQWMGW</sequence>
<evidence type="ECO:0000256" key="3">
    <source>
        <dbReference type="SAM" id="Phobius"/>
    </source>
</evidence>
<evidence type="ECO:0000313" key="4">
    <source>
        <dbReference type="EMBL" id="SDT90392.1"/>
    </source>
</evidence>